<reference evidence="2 3" key="1">
    <citation type="submission" date="2023-02" db="EMBL/GenBank/DDBJ databases">
        <title>LHISI_Scaffold_Assembly.</title>
        <authorList>
            <person name="Stuart O.P."/>
            <person name="Cleave R."/>
            <person name="Magrath M.J.L."/>
            <person name="Mikheyev A.S."/>
        </authorList>
    </citation>
    <scope>NUCLEOTIDE SEQUENCE [LARGE SCALE GENOMIC DNA]</scope>
    <source>
        <strain evidence="2">Daus_M_001</strain>
        <tissue evidence="2">Leg muscle</tissue>
    </source>
</reference>
<sequence>MNLEVKWRDARSVAKTEVSRARESFEWGGERNVAPKTAQAGKAGWRAGGWERDQYERRVGTSRPATLSPHRRIYSPVTVTCNFYWSLLEFQFHDIPPPRSNPRLTSPRKWHQSDPSQFVRHALIEFEPTTSKETRTISRVTWPGGKIGASANKQLTGAPVHNILWNLACCQMRRRNFRWLDCSPHTNANRARYPARSPRIFACGSRAGRNRWSSGFPEGLPFPPPLHSGVAPFFTPIVSQDHDVERPPSLFTALRTLAGRFLPGRLPTSARPEATLEFYGRAGGLVPFAASRAFKGRTLKSGNISRPPLPPQPLPFQGWAGGWCGDDVAGPPAEGGMVMSSHPSTRLTTSSGCHRT</sequence>
<dbReference type="EMBL" id="JARBHB010000008">
    <property type="protein sequence ID" value="KAJ8878044.1"/>
    <property type="molecule type" value="Genomic_DNA"/>
</dbReference>
<keyword evidence="3" id="KW-1185">Reference proteome</keyword>
<accession>A0ABQ9H1A0</accession>
<comment type="caution">
    <text evidence="2">The sequence shown here is derived from an EMBL/GenBank/DDBJ whole genome shotgun (WGS) entry which is preliminary data.</text>
</comment>
<feature type="compositionally biased region" description="Polar residues" evidence="1">
    <location>
        <begin position="341"/>
        <end position="356"/>
    </location>
</feature>
<dbReference type="Proteomes" id="UP001159363">
    <property type="component" value="Chromosome 7"/>
</dbReference>
<evidence type="ECO:0000256" key="1">
    <source>
        <dbReference type="SAM" id="MobiDB-lite"/>
    </source>
</evidence>
<protein>
    <submittedName>
        <fullName evidence="2">Uncharacterized protein</fullName>
    </submittedName>
</protein>
<organism evidence="2 3">
    <name type="scientific">Dryococelus australis</name>
    <dbReference type="NCBI Taxonomy" id="614101"/>
    <lineage>
        <taxon>Eukaryota</taxon>
        <taxon>Metazoa</taxon>
        <taxon>Ecdysozoa</taxon>
        <taxon>Arthropoda</taxon>
        <taxon>Hexapoda</taxon>
        <taxon>Insecta</taxon>
        <taxon>Pterygota</taxon>
        <taxon>Neoptera</taxon>
        <taxon>Polyneoptera</taxon>
        <taxon>Phasmatodea</taxon>
        <taxon>Verophasmatodea</taxon>
        <taxon>Anareolatae</taxon>
        <taxon>Phasmatidae</taxon>
        <taxon>Eurycanthinae</taxon>
        <taxon>Dryococelus</taxon>
    </lineage>
</organism>
<name>A0ABQ9H1A0_9NEOP</name>
<proteinExistence type="predicted"/>
<gene>
    <name evidence="2" type="ORF">PR048_022507</name>
</gene>
<evidence type="ECO:0000313" key="2">
    <source>
        <dbReference type="EMBL" id="KAJ8878044.1"/>
    </source>
</evidence>
<evidence type="ECO:0000313" key="3">
    <source>
        <dbReference type="Proteomes" id="UP001159363"/>
    </source>
</evidence>
<feature type="region of interest" description="Disordered" evidence="1">
    <location>
        <begin position="330"/>
        <end position="356"/>
    </location>
</feature>